<organism evidence="2 3">
    <name type="scientific">Agrocybe pediades</name>
    <dbReference type="NCBI Taxonomy" id="84607"/>
    <lineage>
        <taxon>Eukaryota</taxon>
        <taxon>Fungi</taxon>
        <taxon>Dikarya</taxon>
        <taxon>Basidiomycota</taxon>
        <taxon>Agaricomycotina</taxon>
        <taxon>Agaricomycetes</taxon>
        <taxon>Agaricomycetidae</taxon>
        <taxon>Agaricales</taxon>
        <taxon>Agaricineae</taxon>
        <taxon>Strophariaceae</taxon>
        <taxon>Agrocybe</taxon>
    </lineage>
</organism>
<feature type="region of interest" description="Disordered" evidence="1">
    <location>
        <begin position="263"/>
        <end position="303"/>
    </location>
</feature>
<feature type="compositionally biased region" description="Pro residues" evidence="1">
    <location>
        <begin position="380"/>
        <end position="395"/>
    </location>
</feature>
<feature type="region of interest" description="Disordered" evidence="1">
    <location>
        <begin position="117"/>
        <end position="246"/>
    </location>
</feature>
<keyword evidence="3" id="KW-1185">Reference proteome</keyword>
<feature type="compositionally biased region" description="Low complexity" evidence="1">
    <location>
        <begin position="352"/>
        <end position="379"/>
    </location>
</feature>
<feature type="compositionally biased region" description="Pro residues" evidence="1">
    <location>
        <begin position="189"/>
        <end position="200"/>
    </location>
</feature>
<feature type="compositionally biased region" description="Polar residues" evidence="1">
    <location>
        <begin position="332"/>
        <end position="351"/>
    </location>
</feature>
<gene>
    <name evidence="2" type="ORF">D9613_005149</name>
</gene>
<feature type="region of interest" description="Disordered" evidence="1">
    <location>
        <begin position="329"/>
        <end position="402"/>
    </location>
</feature>
<dbReference type="AlphaFoldDB" id="A0A8H4QYZ9"/>
<feature type="compositionally biased region" description="Polar residues" evidence="1">
    <location>
        <begin position="117"/>
        <end position="129"/>
    </location>
</feature>
<dbReference type="Proteomes" id="UP000521872">
    <property type="component" value="Unassembled WGS sequence"/>
</dbReference>
<sequence>MKSVAFFRNTWRKWENKSADTRDTTTSTATLVISSPRELKKQHTRASQTNGRSLTISVKQLPENISTASLVDGSWQPVDSSPSSPIYDHFVHKERTIIHRESSHFDLQAIYHPHDTTNAQVTRKSSRTSFLEPPKPWHPRSIKKSTTSLPPVDISSRPAWPSLRIKKDSVSTSRAPSTYSNQQHTSPLSPHPPSLPPTQLLPPIDLNFGPARKQELRHAEPDSHHLADVRSSMPPARVPTASLGDSPKTVHAILDLTHDATPRRLYHSTGSTPYLPYRERVQSTSTAGSDYSTNSVASSDADHFPLSLFPLPPPLIVRKKVPAPLNLRAAPSVSTQSSRDSTPLGTPTTPRIQYTTSPSQSSISSPTKKLPLSRPSASFSPPPFGPPNGPLPQPPVESARRPPRDIVRPLRSSQSHNNFRSASALPFPATHRLTSSEPISDHLSLSIRRPVRPRPTTERPKNIQTYIDQMDIALDRPPTASNTENEVQWGYAL</sequence>
<protein>
    <submittedName>
        <fullName evidence="2">Uncharacterized protein</fullName>
    </submittedName>
</protein>
<evidence type="ECO:0000313" key="2">
    <source>
        <dbReference type="EMBL" id="KAF4619255.1"/>
    </source>
</evidence>
<accession>A0A8H4QYZ9</accession>
<dbReference type="EMBL" id="JAACJL010000016">
    <property type="protein sequence ID" value="KAF4619255.1"/>
    <property type="molecule type" value="Genomic_DNA"/>
</dbReference>
<evidence type="ECO:0000256" key="1">
    <source>
        <dbReference type="SAM" id="MobiDB-lite"/>
    </source>
</evidence>
<proteinExistence type="predicted"/>
<evidence type="ECO:0000313" key="3">
    <source>
        <dbReference type="Proteomes" id="UP000521872"/>
    </source>
</evidence>
<reference evidence="2 3" key="1">
    <citation type="submission" date="2019-12" db="EMBL/GenBank/DDBJ databases">
        <authorList>
            <person name="Floudas D."/>
            <person name="Bentzer J."/>
            <person name="Ahren D."/>
            <person name="Johansson T."/>
            <person name="Persson P."/>
            <person name="Tunlid A."/>
        </authorList>
    </citation>
    <scope>NUCLEOTIDE SEQUENCE [LARGE SCALE GENOMIC DNA]</scope>
    <source>
        <strain evidence="2 3">CBS 102.39</strain>
    </source>
</reference>
<feature type="compositionally biased region" description="Polar residues" evidence="1">
    <location>
        <begin position="170"/>
        <end position="181"/>
    </location>
</feature>
<comment type="caution">
    <text evidence="2">The sequence shown here is derived from an EMBL/GenBank/DDBJ whole genome shotgun (WGS) entry which is preliminary data.</text>
</comment>
<feature type="compositionally biased region" description="Basic and acidic residues" evidence="1">
    <location>
        <begin position="212"/>
        <end position="228"/>
    </location>
</feature>
<feature type="compositionally biased region" description="Polar residues" evidence="1">
    <location>
        <begin position="282"/>
        <end position="298"/>
    </location>
</feature>
<name>A0A8H4QYZ9_9AGAR</name>